<sequence length="295" mass="30574">MSRSRRRAIVGCIALSAVVLGASGCATREVDGEAHADTAARQTFLESVFDERFTAASDQFTAGSDVAGLEYVSTVGGSDEFDLTRDIVLVGDPATVVVRESSSREGDTIDVYHEGGSDTDFLLLGSLFSELSPTLWTEVPTVIGASDDPCALPAQRVFCGATAALEAGDGETAAIYDLTTEDDGTSRASVTTSLANIVAQSEVLALPAGLVDPDDVDEGATATITIESDAEGGFSALELSAALGGDAGRLLVGFTSTGAVDPDEIPEAPSPFDVTTIAEADVDTFYEEIQRLRDE</sequence>
<name>A0A444PT88_9MICO</name>
<organism evidence="2 3">
    <name type="scientific">Labedella phragmitis</name>
    <dbReference type="NCBI Taxonomy" id="2498849"/>
    <lineage>
        <taxon>Bacteria</taxon>
        <taxon>Bacillati</taxon>
        <taxon>Actinomycetota</taxon>
        <taxon>Actinomycetes</taxon>
        <taxon>Micrococcales</taxon>
        <taxon>Microbacteriaceae</taxon>
        <taxon>Labedella</taxon>
    </lineage>
</organism>
<dbReference type="EMBL" id="RZNB01000003">
    <property type="protein sequence ID" value="RWZ51082.1"/>
    <property type="molecule type" value="Genomic_DNA"/>
</dbReference>
<comment type="caution">
    <text evidence="2">The sequence shown here is derived from an EMBL/GenBank/DDBJ whole genome shotgun (WGS) entry which is preliminary data.</text>
</comment>
<dbReference type="AlphaFoldDB" id="A0A444PT88"/>
<feature type="chain" id="PRO_5039005234" description="LppX_LprAFG lipoprotein" evidence="1">
    <location>
        <begin position="23"/>
        <end position="295"/>
    </location>
</feature>
<dbReference type="RefSeq" id="WP_128495075.1">
    <property type="nucleotide sequence ID" value="NZ_RZNB01000003.1"/>
</dbReference>
<keyword evidence="3" id="KW-1185">Reference proteome</keyword>
<dbReference type="PROSITE" id="PS51318">
    <property type="entry name" value="TAT"/>
    <property type="match status" value="1"/>
</dbReference>
<evidence type="ECO:0000313" key="3">
    <source>
        <dbReference type="Proteomes" id="UP000288547"/>
    </source>
</evidence>
<gene>
    <name evidence="2" type="ORF">ELQ90_09830</name>
</gene>
<accession>A0A444PT88</accession>
<evidence type="ECO:0000256" key="1">
    <source>
        <dbReference type="SAM" id="SignalP"/>
    </source>
</evidence>
<proteinExistence type="predicted"/>
<dbReference type="PROSITE" id="PS51257">
    <property type="entry name" value="PROKAR_LIPOPROTEIN"/>
    <property type="match status" value="1"/>
</dbReference>
<reference evidence="2 3" key="1">
    <citation type="submission" date="2018-12" db="EMBL/GenBank/DDBJ databases">
        <authorList>
            <person name="Li F."/>
        </authorList>
    </citation>
    <scope>NUCLEOTIDE SEQUENCE [LARGE SCALE GENOMIC DNA]</scope>
    <source>
        <strain evidence="2 3">11W25H-1</strain>
    </source>
</reference>
<protein>
    <recommendedName>
        <fullName evidence="4">LppX_LprAFG lipoprotein</fullName>
    </recommendedName>
</protein>
<keyword evidence="1" id="KW-0732">Signal</keyword>
<evidence type="ECO:0008006" key="4">
    <source>
        <dbReference type="Google" id="ProtNLM"/>
    </source>
</evidence>
<dbReference type="OrthoDB" id="5103132at2"/>
<dbReference type="Proteomes" id="UP000288547">
    <property type="component" value="Unassembled WGS sequence"/>
</dbReference>
<feature type="signal peptide" evidence="1">
    <location>
        <begin position="1"/>
        <end position="22"/>
    </location>
</feature>
<dbReference type="InterPro" id="IPR006311">
    <property type="entry name" value="TAT_signal"/>
</dbReference>
<evidence type="ECO:0000313" key="2">
    <source>
        <dbReference type="EMBL" id="RWZ51082.1"/>
    </source>
</evidence>